<dbReference type="Proteomes" id="UP000694660">
    <property type="component" value="Unassembled WGS sequence"/>
</dbReference>
<evidence type="ECO:0000256" key="3">
    <source>
        <dbReference type="ARBA" id="ARBA00022989"/>
    </source>
</evidence>
<name>A0A944HE02_DENI1</name>
<feature type="domain" description="Translocation and assembly module TamB C-terminal" evidence="5">
    <location>
        <begin position="965"/>
        <end position="1310"/>
    </location>
</feature>
<dbReference type="PANTHER" id="PTHR36985">
    <property type="entry name" value="TRANSLOCATION AND ASSEMBLY MODULE SUBUNIT TAMB"/>
    <property type="match status" value="1"/>
</dbReference>
<evidence type="ECO:0000313" key="6">
    <source>
        <dbReference type="EMBL" id="MBT0962471.1"/>
    </source>
</evidence>
<dbReference type="InterPro" id="IPR007452">
    <property type="entry name" value="TamB_C"/>
</dbReference>
<accession>A0A944HE02</accession>
<dbReference type="Pfam" id="PF04357">
    <property type="entry name" value="TamB"/>
    <property type="match status" value="1"/>
</dbReference>
<reference evidence="7" key="1">
    <citation type="journal article" date="2022" name="ISME J.">
        <title>Genetic and phylogenetic analysis of dissimilatory iodate-reducing bacteria identifies potential niches across the world's oceans.</title>
        <authorList>
            <person name="Reyes-Umana V."/>
            <person name="Henning Z."/>
            <person name="Lee K."/>
            <person name="Barnum T.P."/>
            <person name="Coates J.D."/>
        </authorList>
    </citation>
    <scope>NUCLEOTIDE SEQUENCE [LARGE SCALE GENOMIC DNA]</scope>
    <source>
        <strain evidence="7">IR12</strain>
    </source>
</reference>
<dbReference type="GO" id="GO:0097347">
    <property type="term" value="C:TAM protein secretion complex"/>
    <property type="evidence" value="ECO:0007669"/>
    <property type="project" value="TreeGrafter"/>
</dbReference>
<evidence type="ECO:0000313" key="7">
    <source>
        <dbReference type="Proteomes" id="UP000694660"/>
    </source>
</evidence>
<comment type="subcellular location">
    <subcellularLocation>
        <location evidence="1">Membrane</location>
        <topology evidence="1">Single-pass membrane protein</topology>
    </subcellularLocation>
</comment>
<protein>
    <submittedName>
        <fullName evidence="6">Translocation/assembly module TamB domain-containing protein</fullName>
    </submittedName>
</protein>
<organism evidence="6 7">
    <name type="scientific">Denitromonas iodatirespirans</name>
    <dbReference type="NCBI Taxonomy" id="2795389"/>
    <lineage>
        <taxon>Bacteria</taxon>
        <taxon>Pseudomonadati</taxon>
        <taxon>Pseudomonadota</taxon>
        <taxon>Betaproteobacteria</taxon>
        <taxon>Rhodocyclales</taxon>
        <taxon>Zoogloeaceae</taxon>
        <taxon>Denitromonas</taxon>
    </lineage>
</organism>
<evidence type="ECO:0000256" key="4">
    <source>
        <dbReference type="ARBA" id="ARBA00023136"/>
    </source>
</evidence>
<gene>
    <name evidence="6" type="ORF">I8J34_14920</name>
</gene>
<dbReference type="GO" id="GO:0009306">
    <property type="term" value="P:protein secretion"/>
    <property type="evidence" value="ECO:0007669"/>
    <property type="project" value="InterPro"/>
</dbReference>
<dbReference type="EMBL" id="JAEKFT010000017">
    <property type="protein sequence ID" value="MBT0962471.1"/>
    <property type="molecule type" value="Genomic_DNA"/>
</dbReference>
<evidence type="ECO:0000259" key="5">
    <source>
        <dbReference type="Pfam" id="PF04357"/>
    </source>
</evidence>
<keyword evidence="3" id="KW-1133">Transmembrane helix</keyword>
<dbReference type="RefSeq" id="WP_214362424.1">
    <property type="nucleotide sequence ID" value="NZ_JAEKFT010000017.1"/>
</dbReference>
<evidence type="ECO:0000256" key="1">
    <source>
        <dbReference type="ARBA" id="ARBA00004167"/>
    </source>
</evidence>
<dbReference type="PANTHER" id="PTHR36985:SF1">
    <property type="entry name" value="TRANSLOCATION AND ASSEMBLY MODULE SUBUNIT TAMB"/>
    <property type="match status" value="1"/>
</dbReference>
<comment type="caution">
    <text evidence="6">The sequence shown here is derived from an EMBL/GenBank/DDBJ whole genome shotgun (WGS) entry which is preliminary data.</text>
</comment>
<keyword evidence="4" id="KW-0472">Membrane</keyword>
<sequence>MSGAPPQPPKRRRWPWVLLGSLVLLLGTLLAAAAWLLSSAAGLERLTRTAVEFSDGQLQIDGVEGRLAGPLQIRRLSLNTPTLQLQLDALALDWSPAALLERRVHIRSLSLDSLRFASAPSTADSTPPTLPDSLALPLAVQVDRLNLGRLAQEAFPFAPDAPAATPLIEALSASLSTDGERHRLVVDAVGTPVGPASAELSVAVAAPHDTRLAASLDALLGEHRVDIALTAQGPLAALDTTLTATRGASRAVLSTQLKPFDAMPAEHLALSAEGINPADWLPEAPAAQLGAEAALDVSGTLDDPQLAGPLSLRNADSGAWDAGKLPVQSLAARLQLSAGQVTVTALDLQLAGQGRIGGGLDWAPSDAPAGQLNAQLTLADIDLRRLDGRLPASRLKGKLDAVASAAQQTVSGTLSDPRLQATLALRHADARLTVDTLALKRGDSRVDVTGHLDTGGVQAFEAELKLRRLDPKPLWASAPTARINGDLTVAGQLEDLQGRVNYRLRDSTLDGKPLAGEGRLRWQGERLPEVAAWLRLAGNRVDVEGAWGAVADRLAVRVDAPALDALGLEVSGAARLDGQLSGGLAAPTGRFTASAEKLRLPGALRLNSLTADVSLGEGLDGPVSIAVGGQDLRTQAKGPPLLTRFALSAEGRRQQHVIELSVAAGSGEAIDARLSGALSDALAWRGQIETLALTGRLPLRLTAPAMLTASAERVQLSRAELATADGGALILEQTDWAPGALTARGRMTGLLLGLETRPDKRPKRGQGELQLGGEWDVRLGETASGDVHVYREAGDLVLTGDTVLRFGLSALALRATIDDNRLAVSVDARGETLGTLAGSATARLERGPAGWQLDGDGPLLGSAVLDVPSIGWFGALVGPSVRTDGQLRTEFSLSGTPDAPVGVGRITGERLSVGIADEGLRLDGGRLIADFDADQLRIDTLSFRSPSRVAPRDRRVNYAALTRTPGRLEASGAMGLADGSGQIRFEAERLPIFQRADRWLAVSGKGTIDTRWAAPSLNADFRADGGYLEFADSPAPSLSDDVVIVGDEPSSTSRTLSARVAIDLGDQLYLSALGLDTRLAGTLLLQASAERPLRATGTVTTVGGSFEGYGQKLTITRGRVNFQGPLDNPGIDVLALRTGLEVEAGMSITGTVRRPRIRLVSTPEVPDAEKLSWIVLGRRPDDSGGTDLALLLPAAQALLGGPGGGITQELASGLGLDEISLGQGDLNSVSRGATSSVVGGGSRIESGATTGGRVLTLGKRLSATTTLSFEQSLSGVAQIVKLTHQLTRSLSIVGRAGTDNAVDLQWSMSFR</sequence>
<keyword evidence="2" id="KW-0812">Transmembrane</keyword>
<keyword evidence="7" id="KW-1185">Reference proteome</keyword>
<proteinExistence type="predicted"/>
<evidence type="ECO:0000256" key="2">
    <source>
        <dbReference type="ARBA" id="ARBA00022692"/>
    </source>
</evidence>
<dbReference type="GO" id="GO:0005886">
    <property type="term" value="C:plasma membrane"/>
    <property type="evidence" value="ECO:0007669"/>
    <property type="project" value="InterPro"/>
</dbReference>